<accession>A0A2M7Z6N6</accession>
<organism evidence="1 2">
    <name type="scientific">Candidatus Magasanikbacteria bacterium CG_4_9_14_3_um_filter_32_9</name>
    <dbReference type="NCBI Taxonomy" id="1974644"/>
    <lineage>
        <taxon>Bacteria</taxon>
        <taxon>Candidatus Magasanikiibacteriota</taxon>
    </lineage>
</organism>
<evidence type="ECO:0000313" key="1">
    <source>
        <dbReference type="EMBL" id="PJA89790.1"/>
    </source>
</evidence>
<comment type="caution">
    <text evidence="1">The sequence shown here is derived from an EMBL/GenBank/DDBJ whole genome shotgun (WGS) entry which is preliminary data.</text>
</comment>
<evidence type="ECO:0000313" key="2">
    <source>
        <dbReference type="Proteomes" id="UP000230843"/>
    </source>
</evidence>
<proteinExistence type="predicted"/>
<reference evidence="2" key="1">
    <citation type="submission" date="2017-09" db="EMBL/GenBank/DDBJ databases">
        <title>Depth-based differentiation of microbial function through sediment-hosted aquifers and enrichment of novel symbionts in the deep terrestrial subsurface.</title>
        <authorList>
            <person name="Probst A.J."/>
            <person name="Ladd B."/>
            <person name="Jarett J.K."/>
            <person name="Geller-Mcgrath D.E."/>
            <person name="Sieber C.M.K."/>
            <person name="Emerson J.B."/>
            <person name="Anantharaman K."/>
            <person name="Thomas B.C."/>
            <person name="Malmstrom R."/>
            <person name="Stieglmeier M."/>
            <person name="Klingl A."/>
            <person name="Woyke T."/>
            <person name="Ryan C.M."/>
            <person name="Banfield J.F."/>
        </authorList>
    </citation>
    <scope>NUCLEOTIDE SEQUENCE [LARGE SCALE GENOMIC DNA]</scope>
</reference>
<dbReference type="EMBL" id="PFVJ01000050">
    <property type="protein sequence ID" value="PJA89790.1"/>
    <property type="molecule type" value="Genomic_DNA"/>
</dbReference>
<sequence>MENIFSFRLAPNLEILLTKVCLATVPKSLLMKVYLATAHKIKNRLKLIVHLKKLVFLFYVL</sequence>
<dbReference type="AlphaFoldDB" id="A0A2M7Z6N6"/>
<gene>
    <name evidence="1" type="ORF">CO137_02400</name>
</gene>
<name>A0A2M7Z6N6_9BACT</name>
<protein>
    <submittedName>
        <fullName evidence="1">Uncharacterized protein</fullName>
    </submittedName>
</protein>
<dbReference type="Proteomes" id="UP000230843">
    <property type="component" value="Unassembled WGS sequence"/>
</dbReference>